<evidence type="ECO:0000313" key="3">
    <source>
        <dbReference type="Proteomes" id="UP001501442"/>
    </source>
</evidence>
<protein>
    <recommendedName>
        <fullName evidence="4">SH3b domain-containing protein</fullName>
    </recommendedName>
</protein>
<feature type="signal peptide" evidence="1">
    <location>
        <begin position="1"/>
        <end position="27"/>
    </location>
</feature>
<feature type="chain" id="PRO_5046375827" description="SH3b domain-containing protein" evidence="1">
    <location>
        <begin position="28"/>
        <end position="134"/>
    </location>
</feature>
<evidence type="ECO:0000313" key="2">
    <source>
        <dbReference type="EMBL" id="GAA4640377.1"/>
    </source>
</evidence>
<accession>A0ABP8UVY1</accession>
<keyword evidence="1" id="KW-0732">Signal</keyword>
<keyword evidence="3" id="KW-1185">Reference proteome</keyword>
<comment type="caution">
    <text evidence="2">The sequence shown here is derived from an EMBL/GenBank/DDBJ whole genome shotgun (WGS) entry which is preliminary data.</text>
</comment>
<sequence length="134" mass="14209">MRIARAATTIGAAACLSFTIGATPSFADATSAAKPHAAVSKSASAQAVKCHVYTDKKRGYKYTVRTKPRTSAKAIVVYKGKKLLGWKTGYKCPQVTGGSYRCAVGEPKDNQWLIVNYKGRKGYVADRCSGGIGA</sequence>
<dbReference type="EMBL" id="BAABHK010000032">
    <property type="protein sequence ID" value="GAA4640377.1"/>
    <property type="molecule type" value="Genomic_DNA"/>
</dbReference>
<proteinExistence type="predicted"/>
<evidence type="ECO:0008006" key="4">
    <source>
        <dbReference type="Google" id="ProtNLM"/>
    </source>
</evidence>
<name>A0ABP8UVY1_9ACTN</name>
<reference evidence="3" key="1">
    <citation type="journal article" date="2019" name="Int. J. Syst. Evol. Microbiol.">
        <title>The Global Catalogue of Microorganisms (GCM) 10K type strain sequencing project: providing services to taxonomists for standard genome sequencing and annotation.</title>
        <authorList>
            <consortium name="The Broad Institute Genomics Platform"/>
            <consortium name="The Broad Institute Genome Sequencing Center for Infectious Disease"/>
            <person name="Wu L."/>
            <person name="Ma J."/>
        </authorList>
    </citation>
    <scope>NUCLEOTIDE SEQUENCE [LARGE SCALE GENOMIC DNA]</scope>
    <source>
        <strain evidence="3">JCM 17939</strain>
    </source>
</reference>
<evidence type="ECO:0000256" key="1">
    <source>
        <dbReference type="SAM" id="SignalP"/>
    </source>
</evidence>
<gene>
    <name evidence="2" type="ORF">GCM10023196_105630</name>
</gene>
<dbReference type="Proteomes" id="UP001501442">
    <property type="component" value="Unassembled WGS sequence"/>
</dbReference>
<dbReference type="RefSeq" id="WP_345444128.1">
    <property type="nucleotide sequence ID" value="NZ_BAABHK010000032.1"/>
</dbReference>
<organism evidence="2 3">
    <name type="scientific">Actinoallomurus vinaceus</name>
    <dbReference type="NCBI Taxonomy" id="1080074"/>
    <lineage>
        <taxon>Bacteria</taxon>
        <taxon>Bacillati</taxon>
        <taxon>Actinomycetota</taxon>
        <taxon>Actinomycetes</taxon>
        <taxon>Streptosporangiales</taxon>
        <taxon>Thermomonosporaceae</taxon>
        <taxon>Actinoallomurus</taxon>
    </lineage>
</organism>